<dbReference type="Pfam" id="PF13350">
    <property type="entry name" value="Y_phosphatase3"/>
    <property type="match status" value="1"/>
</dbReference>
<dbReference type="InterPro" id="IPR026893">
    <property type="entry name" value="Tyr/Ser_Pase_IphP-type"/>
</dbReference>
<dbReference type="Proteomes" id="UP001205105">
    <property type="component" value="Unassembled WGS sequence"/>
</dbReference>
<accession>A0AAD5H4X2</accession>
<name>A0AAD5H4X2_9CHLO</name>
<dbReference type="EMBL" id="JADXDR010000032">
    <property type="protein sequence ID" value="KAI7844354.1"/>
    <property type="molecule type" value="Genomic_DNA"/>
</dbReference>
<evidence type="ECO:0000313" key="1">
    <source>
        <dbReference type="EMBL" id="KAI7844354.1"/>
    </source>
</evidence>
<dbReference type="PANTHER" id="PTHR31126">
    <property type="entry name" value="TYROSINE-PROTEIN PHOSPHATASE"/>
    <property type="match status" value="1"/>
</dbReference>
<dbReference type="Gene3D" id="3.90.190.10">
    <property type="entry name" value="Protein tyrosine phosphatase superfamily"/>
    <property type="match status" value="1"/>
</dbReference>
<reference evidence="1" key="1">
    <citation type="submission" date="2020-11" db="EMBL/GenBank/DDBJ databases">
        <title>Chlorella ohadii genome sequencing and assembly.</title>
        <authorList>
            <person name="Murik O."/>
            <person name="Treves H."/>
            <person name="Kedem I."/>
            <person name="Shotland Y."/>
            <person name="Kaplan A."/>
        </authorList>
    </citation>
    <scope>NUCLEOTIDE SEQUENCE</scope>
    <source>
        <strain evidence="1">1</strain>
    </source>
</reference>
<organism evidence="1 2">
    <name type="scientific">Chlorella ohadii</name>
    <dbReference type="NCBI Taxonomy" id="2649997"/>
    <lineage>
        <taxon>Eukaryota</taxon>
        <taxon>Viridiplantae</taxon>
        <taxon>Chlorophyta</taxon>
        <taxon>core chlorophytes</taxon>
        <taxon>Trebouxiophyceae</taxon>
        <taxon>Chlorellales</taxon>
        <taxon>Chlorellaceae</taxon>
        <taxon>Chlorella clade</taxon>
        <taxon>Chlorella</taxon>
    </lineage>
</organism>
<dbReference type="InterPro" id="IPR029021">
    <property type="entry name" value="Prot-tyrosine_phosphatase-like"/>
</dbReference>
<sequence>MLALKPSTKAASLAPRRLLCLLGHLSPRDNPPATVQQQRRQWQQSQQVRALHSSSTVGRASMEEPAAAAAAAEKARAKAAVAQAVHPSPSAKHLSQLTNILNARDLAEASPKLKPGRLIRSGSPAHASLEDVLLLRRELHVQQLVDFRSSEEHKEDTAWSLMLSNGVIKTYDSYGAVVEVSVDHNAALHGVELQDIQLHRISLMERSRVVRGMMTKLPVSTLLWAGWYKLWGNRKDMHGVLMPEINRGGLLLIYQILADTSQADIAKALQVITASLQARQPCMFFCKLGKDRTGLMAALVLAACGLSEEEIVADYVRSDGVHEVALGGIEKDSDLAGMDQAVFAAAPPEAMRGLMQYLKERYGGMRQYMEYIGFGAEQQAALRRAMTDGEW</sequence>
<evidence type="ECO:0008006" key="3">
    <source>
        <dbReference type="Google" id="ProtNLM"/>
    </source>
</evidence>
<dbReference type="AlphaFoldDB" id="A0AAD5H4X2"/>
<gene>
    <name evidence="1" type="ORF">COHA_002152</name>
</gene>
<dbReference type="PANTHER" id="PTHR31126:SF1">
    <property type="entry name" value="TYROSINE SPECIFIC PROTEIN PHOSPHATASES DOMAIN-CONTAINING PROTEIN"/>
    <property type="match status" value="1"/>
</dbReference>
<dbReference type="SUPFAM" id="SSF52799">
    <property type="entry name" value="(Phosphotyrosine protein) phosphatases II"/>
    <property type="match status" value="1"/>
</dbReference>
<proteinExistence type="predicted"/>
<dbReference type="GO" id="GO:0004721">
    <property type="term" value="F:phosphoprotein phosphatase activity"/>
    <property type="evidence" value="ECO:0007669"/>
    <property type="project" value="InterPro"/>
</dbReference>
<comment type="caution">
    <text evidence="1">The sequence shown here is derived from an EMBL/GenBank/DDBJ whole genome shotgun (WGS) entry which is preliminary data.</text>
</comment>
<protein>
    <recommendedName>
        <fullName evidence="3">Tyrosine specific protein phosphatases domain-containing protein</fullName>
    </recommendedName>
</protein>
<evidence type="ECO:0000313" key="2">
    <source>
        <dbReference type="Proteomes" id="UP001205105"/>
    </source>
</evidence>
<keyword evidence="2" id="KW-1185">Reference proteome</keyword>